<protein>
    <submittedName>
        <fullName evidence="2">Uncharacterized protein</fullName>
    </submittedName>
</protein>
<dbReference type="HOGENOM" id="CLU_1775192_0_0_6"/>
<feature type="signal peptide" evidence="1">
    <location>
        <begin position="1"/>
        <end position="24"/>
    </location>
</feature>
<proteinExistence type="predicted"/>
<dbReference type="RefSeq" id="WP_011978872.1">
    <property type="nucleotide sequence ID" value="NC_009655.1"/>
</dbReference>
<evidence type="ECO:0000313" key="3">
    <source>
        <dbReference type="Proteomes" id="UP000001114"/>
    </source>
</evidence>
<dbReference type="eggNOG" id="ENOG5031K6Y">
    <property type="taxonomic scope" value="Bacteria"/>
</dbReference>
<evidence type="ECO:0000256" key="1">
    <source>
        <dbReference type="SAM" id="SignalP"/>
    </source>
</evidence>
<gene>
    <name evidence="2" type="ordered locus">Asuc_0216</name>
</gene>
<accession>A6VKU9</accession>
<dbReference type="Proteomes" id="UP000001114">
    <property type="component" value="Chromosome"/>
</dbReference>
<dbReference type="OrthoDB" id="9982566at2"/>
<evidence type="ECO:0000313" key="2">
    <source>
        <dbReference type="EMBL" id="ABR73596.1"/>
    </source>
</evidence>
<keyword evidence="1" id="KW-0732">Signal</keyword>
<keyword evidence="3" id="KW-1185">Reference proteome</keyword>
<name>A6VKU9_ACTSZ</name>
<dbReference type="KEGG" id="asu:Asuc_0216"/>
<sequence>MKYSMIKTAAFAFIASAFTTQAMAASHMERRIVRDISNQSHQAVKTENNRYDALKSELNSKLVQLNQASEMNAFNALAAEAKELAQQTKAAALAQTFNYGEPSDNRRAELGVNYVSWKLNKLIDSLDQAAAQSDLAAAKTEIRSHI</sequence>
<organism evidence="2 3">
    <name type="scientific">Actinobacillus succinogenes (strain ATCC 55618 / DSM 22257 / CCUG 43843 / 130Z)</name>
    <dbReference type="NCBI Taxonomy" id="339671"/>
    <lineage>
        <taxon>Bacteria</taxon>
        <taxon>Pseudomonadati</taxon>
        <taxon>Pseudomonadota</taxon>
        <taxon>Gammaproteobacteria</taxon>
        <taxon>Pasteurellales</taxon>
        <taxon>Pasteurellaceae</taxon>
        <taxon>Actinobacillus</taxon>
    </lineage>
</organism>
<reference evidence="3" key="1">
    <citation type="journal article" date="2010" name="BMC Genomics">
        <title>A genomic perspective on the potential of Actinobacillus succinogenes for industrial succinate production.</title>
        <authorList>
            <person name="McKinlay J.B."/>
            <person name="Laivenieks M."/>
            <person name="Schindler B.D."/>
            <person name="McKinlay A.A."/>
            <person name="Siddaramappa S."/>
            <person name="Challacombe J.F."/>
            <person name="Lowry S.R."/>
            <person name="Clum A."/>
            <person name="Lapidus A.L."/>
            <person name="Burkhart K.B."/>
            <person name="Harkins V."/>
            <person name="Vieille C."/>
        </authorList>
    </citation>
    <scope>NUCLEOTIDE SEQUENCE [LARGE SCALE GENOMIC DNA]</scope>
    <source>
        <strain evidence="3">ATCC 55618 / DSM 22257 / CCUG 43843 / 130Z</strain>
    </source>
</reference>
<dbReference type="AlphaFoldDB" id="A6VKU9"/>
<dbReference type="EMBL" id="CP000746">
    <property type="protein sequence ID" value="ABR73596.1"/>
    <property type="molecule type" value="Genomic_DNA"/>
</dbReference>
<feature type="chain" id="PRO_5002701887" evidence="1">
    <location>
        <begin position="25"/>
        <end position="146"/>
    </location>
</feature>